<name>A0AAE3IWW8_9BACI</name>
<dbReference type="GO" id="GO:0046872">
    <property type="term" value="F:metal ion binding"/>
    <property type="evidence" value="ECO:0007669"/>
    <property type="project" value="InterPro"/>
</dbReference>
<evidence type="ECO:0000256" key="3">
    <source>
        <dbReference type="ARBA" id="ARBA00023027"/>
    </source>
</evidence>
<comment type="similarity">
    <text evidence="1">Belongs to the iron-containing alcohol dehydrogenase family.</text>
</comment>
<accession>A0AAE3IWW8</accession>
<dbReference type="Gene3D" id="3.40.50.1970">
    <property type="match status" value="1"/>
</dbReference>
<dbReference type="InterPro" id="IPR056798">
    <property type="entry name" value="ADH_Fe_C"/>
</dbReference>
<evidence type="ECO:0000313" key="7">
    <source>
        <dbReference type="Proteomes" id="UP001209318"/>
    </source>
</evidence>
<reference evidence="6" key="1">
    <citation type="submission" date="2022-10" db="EMBL/GenBank/DDBJ databases">
        <title>Description of Fervidibacillus gen. nov. in the family Fervidibacillaceae fam. nov. with two species, Fervidibacillus albus sp. nov., and Fervidibacillus halotolerans sp. nov., isolated from tidal flat sediments.</title>
        <authorList>
            <person name="Kwon K.K."/>
            <person name="Yang S.-H."/>
        </authorList>
    </citation>
    <scope>NUCLEOTIDE SEQUENCE</scope>
    <source>
        <strain evidence="6">JCM 19140</strain>
    </source>
</reference>
<evidence type="ECO:0000259" key="4">
    <source>
        <dbReference type="Pfam" id="PF00465"/>
    </source>
</evidence>
<dbReference type="InterPro" id="IPR001670">
    <property type="entry name" value="ADH_Fe/GldA"/>
</dbReference>
<protein>
    <submittedName>
        <fullName evidence="6">Iron-containing alcohol dehydrogenase</fullName>
    </submittedName>
</protein>
<dbReference type="CDD" id="cd08551">
    <property type="entry name" value="Fe-ADH"/>
    <property type="match status" value="1"/>
</dbReference>
<dbReference type="Pfam" id="PF25137">
    <property type="entry name" value="ADH_Fe_C"/>
    <property type="match status" value="1"/>
</dbReference>
<feature type="domain" description="Alcohol dehydrogenase iron-type/glycerol dehydrogenase GldA" evidence="4">
    <location>
        <begin position="14"/>
        <end position="178"/>
    </location>
</feature>
<gene>
    <name evidence="6" type="ORF">OEV98_15180</name>
</gene>
<keyword evidence="3" id="KW-0520">NAD</keyword>
<feature type="domain" description="Fe-containing alcohol dehydrogenase-like C-terminal" evidence="5">
    <location>
        <begin position="189"/>
        <end position="385"/>
    </location>
</feature>
<dbReference type="AlphaFoldDB" id="A0AAE3IWW8"/>
<dbReference type="PANTHER" id="PTHR11496:SF102">
    <property type="entry name" value="ALCOHOL DEHYDROGENASE 4"/>
    <property type="match status" value="1"/>
</dbReference>
<sequence length="386" mass="41108">MITNNSFKFHSTSTLILENGSSLQLGKYLKKLGVSKVLVVTDSVLVKLGVVDRIISLAKEEGFEFEVYSEVLPEPPLENVEAAFKLYNDTGCDGVVGLGGGSPIDVAKAVAMLVTNPGSYEDYVGIDKVPNKCAPLILMPTTSGTGSEVSVFSIILVNGSKKGVVDINISADIALVDPLLTLSVPRGVTAATGLDALCHHIESFISINSSPLNEALCMEGIRVISQHLREAVGHGENKEARYWMSYASTLGGLVMNLTDGAAANHGLAFALGAKFHVGHGLSNAVMLPYVFPVVGRAELKKVRLIGEAMGENLAGLSDRKALEVVTEAITTLVRDVGCLMPLSKFGVTENDLDDLVMETETQTRVMGHSTYQLKSEEIKAIFAEAL</sequence>
<proteinExistence type="inferred from homology"/>
<dbReference type="PANTHER" id="PTHR11496">
    <property type="entry name" value="ALCOHOL DEHYDROGENASE"/>
    <property type="match status" value="1"/>
</dbReference>
<keyword evidence="2" id="KW-0560">Oxidoreductase</keyword>
<dbReference type="GO" id="GO:0004022">
    <property type="term" value="F:alcohol dehydrogenase (NAD+) activity"/>
    <property type="evidence" value="ECO:0007669"/>
    <property type="project" value="TreeGrafter"/>
</dbReference>
<dbReference type="InterPro" id="IPR039697">
    <property type="entry name" value="Alcohol_dehydrogenase_Fe"/>
</dbReference>
<dbReference type="InterPro" id="IPR018211">
    <property type="entry name" value="ADH_Fe_CS"/>
</dbReference>
<keyword evidence="7" id="KW-1185">Reference proteome</keyword>
<dbReference type="Gene3D" id="1.20.1090.10">
    <property type="entry name" value="Dehydroquinate synthase-like - alpha domain"/>
    <property type="match status" value="1"/>
</dbReference>
<dbReference type="FunFam" id="3.40.50.1970:FF:000003">
    <property type="entry name" value="Alcohol dehydrogenase, iron-containing"/>
    <property type="match status" value="1"/>
</dbReference>
<dbReference type="PROSITE" id="PS00913">
    <property type="entry name" value="ADH_IRON_1"/>
    <property type="match status" value="1"/>
</dbReference>
<dbReference type="EMBL" id="JAOUSF010000005">
    <property type="protein sequence ID" value="MCU9614886.1"/>
    <property type="molecule type" value="Genomic_DNA"/>
</dbReference>
<evidence type="ECO:0000256" key="2">
    <source>
        <dbReference type="ARBA" id="ARBA00023002"/>
    </source>
</evidence>
<evidence type="ECO:0000256" key="1">
    <source>
        <dbReference type="ARBA" id="ARBA00007358"/>
    </source>
</evidence>
<evidence type="ECO:0000259" key="5">
    <source>
        <dbReference type="Pfam" id="PF25137"/>
    </source>
</evidence>
<dbReference type="Proteomes" id="UP001209318">
    <property type="component" value="Unassembled WGS sequence"/>
</dbReference>
<organism evidence="6 7">
    <name type="scientific">Perspicuibacillus lycopersici</name>
    <dbReference type="NCBI Taxonomy" id="1325689"/>
    <lineage>
        <taxon>Bacteria</taxon>
        <taxon>Bacillati</taxon>
        <taxon>Bacillota</taxon>
        <taxon>Bacilli</taxon>
        <taxon>Bacillales</taxon>
        <taxon>Bacillaceae</taxon>
        <taxon>Perspicuibacillus</taxon>
    </lineage>
</organism>
<dbReference type="SUPFAM" id="SSF56796">
    <property type="entry name" value="Dehydroquinate synthase-like"/>
    <property type="match status" value="1"/>
</dbReference>
<evidence type="ECO:0000313" key="6">
    <source>
        <dbReference type="EMBL" id="MCU9614886.1"/>
    </source>
</evidence>
<dbReference type="RefSeq" id="WP_263074207.1">
    <property type="nucleotide sequence ID" value="NZ_JAOUSF010000005.1"/>
</dbReference>
<comment type="caution">
    <text evidence="6">The sequence shown here is derived from an EMBL/GenBank/DDBJ whole genome shotgun (WGS) entry which is preliminary data.</text>
</comment>
<dbReference type="Pfam" id="PF00465">
    <property type="entry name" value="Fe-ADH"/>
    <property type="match status" value="1"/>
</dbReference>